<dbReference type="Proteomes" id="UP000004245">
    <property type="component" value="Unassembled WGS sequence"/>
</dbReference>
<evidence type="ECO:0000313" key="1">
    <source>
        <dbReference type="EMBL" id="EGD23847.1"/>
    </source>
</evidence>
<keyword evidence="2" id="KW-1185">Reference proteome</keyword>
<accession>E9T1D9</accession>
<name>E9T1D9_RHOHA</name>
<dbReference type="EMBL" id="ADNW02000010">
    <property type="protein sequence ID" value="EGD23847.1"/>
    <property type="molecule type" value="Genomic_DNA"/>
</dbReference>
<gene>
    <name evidence="1" type="ORF">HMPREF0724_12055</name>
</gene>
<proteinExistence type="predicted"/>
<protein>
    <submittedName>
        <fullName evidence="1">Uncharacterized protein</fullName>
    </submittedName>
</protein>
<dbReference type="OrthoDB" id="4382164at2"/>
<sequence>MPVVGLIFFSAQQTGALWSDTQNLPGGTITAGTMDIGVGVGGSTSSTFALSNFGKDKLLEGGYSQTPLTVKNSGNVPTKYRLSGVTQTNAALPLTLKVWRVADEGACTATGDPVGTSLYSGPMIGASVATWQTLQPNNSEVLCLRGTVGPGAGPDISSKASLTFDASQI</sequence>
<evidence type="ECO:0000313" key="2">
    <source>
        <dbReference type="Proteomes" id="UP000004245"/>
    </source>
</evidence>
<reference evidence="1" key="1">
    <citation type="submission" date="2011-01" db="EMBL/GenBank/DDBJ databases">
        <authorList>
            <person name="Muzny D."/>
            <person name="Qin X."/>
            <person name="Buhay C."/>
            <person name="Dugan-Rocha S."/>
            <person name="Ding Y."/>
            <person name="Chen G."/>
            <person name="Hawes A."/>
            <person name="Holder M."/>
            <person name="Jhangiani S."/>
            <person name="Johnson A."/>
            <person name="Khan Z."/>
            <person name="Li Z."/>
            <person name="Liu W."/>
            <person name="Liu X."/>
            <person name="Perez L."/>
            <person name="Shen H."/>
            <person name="Wang Q."/>
            <person name="Watt J."/>
            <person name="Xi L."/>
            <person name="Xin Y."/>
            <person name="Zhou J."/>
            <person name="Deng J."/>
            <person name="Jiang H."/>
            <person name="Liu Y."/>
            <person name="Qu J."/>
            <person name="Song X.-Z."/>
            <person name="Zhang L."/>
            <person name="Villasana D."/>
            <person name="Johnson A."/>
            <person name="Liu J."/>
            <person name="Liyanage D."/>
            <person name="Lorensuhewa L."/>
            <person name="Robinson T."/>
            <person name="Song A."/>
            <person name="Song B.-B."/>
            <person name="Dinh H."/>
            <person name="Thornton R."/>
            <person name="Coyle M."/>
            <person name="Francisco L."/>
            <person name="Jackson L."/>
            <person name="Javaid M."/>
            <person name="Korchina V."/>
            <person name="Kovar C."/>
            <person name="Mata R."/>
            <person name="Mathew T."/>
            <person name="Ngo R."/>
            <person name="Nguyen L."/>
            <person name="Nguyen N."/>
            <person name="Okwuonu G."/>
            <person name="Ongeri F."/>
            <person name="Pham C."/>
            <person name="Simmons D."/>
            <person name="Wilczek-Boney K."/>
            <person name="Hale W."/>
            <person name="Jakkamsetti A."/>
            <person name="Pham P."/>
            <person name="Ruth R."/>
            <person name="San Lucas F."/>
            <person name="Warren J."/>
            <person name="Zhang J."/>
            <person name="Zhao Z."/>
            <person name="Zhou C."/>
            <person name="Zhu D."/>
            <person name="Lee S."/>
            <person name="Bess C."/>
            <person name="Blankenburg K."/>
            <person name="Forbes L."/>
            <person name="Fu Q."/>
            <person name="Gubbala S."/>
            <person name="Hirani K."/>
            <person name="Jayaseelan J.C."/>
            <person name="Lara F."/>
            <person name="Munidasa M."/>
            <person name="Palculict T."/>
            <person name="Patil S."/>
            <person name="Pu L.-L."/>
            <person name="Saada N."/>
            <person name="Tang L."/>
            <person name="Weissenberger G."/>
            <person name="Zhu Y."/>
            <person name="Hemphill L."/>
            <person name="Shang Y."/>
            <person name="Youmans B."/>
            <person name="Ayvaz T."/>
            <person name="Ross M."/>
            <person name="Santibanez J."/>
            <person name="Aqrawi P."/>
            <person name="Gross S."/>
            <person name="Joshi V."/>
            <person name="Fowler G."/>
            <person name="Nazareth L."/>
            <person name="Reid J."/>
            <person name="Worley K."/>
            <person name="Petrosino J."/>
            <person name="Highlander S."/>
            <person name="Gibbs R."/>
        </authorList>
    </citation>
    <scope>NUCLEOTIDE SEQUENCE [LARGE SCALE GENOMIC DNA]</scope>
    <source>
        <strain evidence="1">ATCC 33707</strain>
    </source>
</reference>
<comment type="caution">
    <text evidence="1">The sequence shown here is derived from an EMBL/GenBank/DDBJ whole genome shotgun (WGS) entry which is preliminary data.</text>
</comment>
<organism evidence="1 2">
    <name type="scientific">Prescottella equi ATCC 33707</name>
    <dbReference type="NCBI Taxonomy" id="525370"/>
    <lineage>
        <taxon>Bacteria</taxon>
        <taxon>Bacillati</taxon>
        <taxon>Actinomycetota</taxon>
        <taxon>Actinomycetes</taxon>
        <taxon>Mycobacteriales</taxon>
        <taxon>Nocardiaceae</taxon>
        <taxon>Prescottella</taxon>
    </lineage>
</organism>
<dbReference type="HOGENOM" id="CLU_123333_0_0_11"/>
<dbReference type="AlphaFoldDB" id="E9T1D9"/>